<protein>
    <recommendedName>
        <fullName evidence="4">Serum paraoxonase/arylesterase family protein</fullName>
    </recommendedName>
</protein>
<reference evidence="2 3" key="2">
    <citation type="submission" date="2021-10" db="EMBL/GenBank/DDBJ databases">
        <authorList>
            <person name="Piombo E."/>
        </authorList>
    </citation>
    <scope>NUCLEOTIDE SEQUENCE [LARGE SCALE GENOMIC DNA]</scope>
</reference>
<name>A0A9P0EJF8_9HYPO</name>
<keyword evidence="1" id="KW-0812">Transmembrane</keyword>
<feature type="transmembrane region" description="Helical" evidence="1">
    <location>
        <begin position="12"/>
        <end position="34"/>
    </location>
</feature>
<dbReference type="Proteomes" id="UP000775872">
    <property type="component" value="Unassembled WGS sequence"/>
</dbReference>
<accession>A0A9P0EJF8</accession>
<keyword evidence="3" id="KW-1185">Reference proteome</keyword>
<gene>
    <name evidence="2" type="ORF">CSOL1703_00013978</name>
</gene>
<dbReference type="InterPro" id="IPR051288">
    <property type="entry name" value="Serum_paraoxonase/arylesterase"/>
</dbReference>
<dbReference type="OrthoDB" id="5307922at2759"/>
<evidence type="ECO:0000256" key="1">
    <source>
        <dbReference type="SAM" id="Phobius"/>
    </source>
</evidence>
<dbReference type="AlphaFoldDB" id="A0A9P0EJF8"/>
<evidence type="ECO:0008006" key="4">
    <source>
        <dbReference type="Google" id="ProtNLM"/>
    </source>
</evidence>
<proteinExistence type="predicted"/>
<reference evidence="3" key="1">
    <citation type="submission" date="2019-06" db="EMBL/GenBank/DDBJ databases">
        <authorList>
            <person name="Broberg M."/>
        </authorList>
    </citation>
    <scope>NUCLEOTIDE SEQUENCE [LARGE SCALE GENOMIC DNA]</scope>
</reference>
<dbReference type="Gene3D" id="2.120.10.30">
    <property type="entry name" value="TolB, C-terminal domain"/>
    <property type="match status" value="1"/>
</dbReference>
<evidence type="ECO:0000313" key="2">
    <source>
        <dbReference type="EMBL" id="CAH0050739.1"/>
    </source>
</evidence>
<comment type="caution">
    <text evidence="2">The sequence shown here is derived from an EMBL/GenBank/DDBJ whole genome shotgun (WGS) entry which is preliminary data.</text>
</comment>
<dbReference type="PANTHER" id="PTHR11799:SF12">
    <property type="entry name" value="PARAOXONASE-RELATED"/>
    <property type="match status" value="1"/>
</dbReference>
<keyword evidence="1" id="KW-1133">Transmembrane helix</keyword>
<dbReference type="EMBL" id="CABFOC020000038">
    <property type="protein sequence ID" value="CAH0050739.1"/>
    <property type="molecule type" value="Genomic_DNA"/>
</dbReference>
<evidence type="ECO:0000313" key="3">
    <source>
        <dbReference type="Proteomes" id="UP000775872"/>
    </source>
</evidence>
<sequence>MSAPSTILKTAAAAFLAAYFFPVVHHWLTVFGYLRSANISHVEEGIIKIEDTVHCEDIHRYSDWLFTACEDSFPTRFSWFPPLVIFKDPVLGSQARGSIHVIDTKDFKSKRLVLENFESSFTTHGIDIIADPEKNGAAVYIFAVNHVPHPEYVLSVKNRTPLPEGTPKARSQIEVFHHALGSSAAKWVRSIRHPLIKTPNDIFAHTPTSIYVTNDHHYTEGPLRHLEVLIPAARWSNTVRVQIDDWSSSDPQAGIDVSIALTGLHNNNGLGHGPSHEDVVIGSAASGTLSLADITDTQQLEVKEQIHLDSIIDNPSYFKDEYATEENDASGYVLGGLSKAGELAKNVQSETAKDPVIVWLVQPVKEEGKAATKWNKKIIFEDDGSRIRSSSAALLLGIDPALEGGKKRAWLVVTGFLSSSAIALKVDL</sequence>
<dbReference type="PANTHER" id="PTHR11799">
    <property type="entry name" value="PARAOXONASE"/>
    <property type="match status" value="1"/>
</dbReference>
<keyword evidence="1" id="KW-0472">Membrane</keyword>
<dbReference type="SUPFAM" id="SSF63829">
    <property type="entry name" value="Calcium-dependent phosphotriesterase"/>
    <property type="match status" value="1"/>
</dbReference>
<dbReference type="InterPro" id="IPR011042">
    <property type="entry name" value="6-blade_b-propeller_TolB-like"/>
</dbReference>
<organism evidence="2 3">
    <name type="scientific">Clonostachys solani</name>
    <dbReference type="NCBI Taxonomy" id="160281"/>
    <lineage>
        <taxon>Eukaryota</taxon>
        <taxon>Fungi</taxon>
        <taxon>Dikarya</taxon>
        <taxon>Ascomycota</taxon>
        <taxon>Pezizomycotina</taxon>
        <taxon>Sordariomycetes</taxon>
        <taxon>Hypocreomycetidae</taxon>
        <taxon>Hypocreales</taxon>
        <taxon>Bionectriaceae</taxon>
        <taxon>Clonostachys</taxon>
    </lineage>
</organism>